<proteinExistence type="predicted"/>
<dbReference type="InterPro" id="IPR000644">
    <property type="entry name" value="CBS_dom"/>
</dbReference>
<dbReference type="Gene3D" id="3.10.580.10">
    <property type="entry name" value="CBS-domain"/>
    <property type="match status" value="1"/>
</dbReference>
<dbReference type="Proteomes" id="UP000494115">
    <property type="component" value="Unassembled WGS sequence"/>
</dbReference>
<reference evidence="3 4" key="1">
    <citation type="submission" date="2020-04" db="EMBL/GenBank/DDBJ databases">
        <authorList>
            <person name="De Canck E."/>
        </authorList>
    </citation>
    <scope>NUCLEOTIDE SEQUENCE [LARGE SCALE GENOMIC DNA]</scope>
    <source>
        <strain evidence="3 4">LMG 28138</strain>
    </source>
</reference>
<keyword evidence="4" id="KW-1185">Reference proteome</keyword>
<evidence type="ECO:0000313" key="3">
    <source>
        <dbReference type="EMBL" id="CAB3781264.1"/>
    </source>
</evidence>
<protein>
    <recommendedName>
        <fullName evidence="2">CBS domain-containing protein</fullName>
    </recommendedName>
</protein>
<dbReference type="AlphaFoldDB" id="A0A6S7C4U3"/>
<organism evidence="3 4">
    <name type="scientific">Pararobbsia alpina</name>
    <dbReference type="NCBI Taxonomy" id="621374"/>
    <lineage>
        <taxon>Bacteria</taxon>
        <taxon>Pseudomonadati</taxon>
        <taxon>Pseudomonadota</taxon>
        <taxon>Betaproteobacteria</taxon>
        <taxon>Burkholderiales</taxon>
        <taxon>Burkholderiaceae</taxon>
        <taxon>Pararobbsia</taxon>
    </lineage>
</organism>
<dbReference type="EMBL" id="CADIKM010000004">
    <property type="protein sequence ID" value="CAB3781264.1"/>
    <property type="molecule type" value="Genomic_DNA"/>
</dbReference>
<name>A0A6S7C4U3_9BURK</name>
<dbReference type="PROSITE" id="PS51371">
    <property type="entry name" value="CBS"/>
    <property type="match status" value="1"/>
</dbReference>
<evidence type="ECO:0000313" key="4">
    <source>
        <dbReference type="Proteomes" id="UP000494115"/>
    </source>
</evidence>
<keyword evidence="1" id="KW-0129">CBS domain</keyword>
<sequence length="111" mass="12153">MREVLARYFDSAQRFRAHPVVGNGAVLGTADRALFEDACASHGTPLDEIPPAHIMPPYPAAFALPQETCRLVATRLAIQQAERFAVVDSLDTRRLVGIVTRSDLIEQARAP</sequence>
<dbReference type="InterPro" id="IPR046342">
    <property type="entry name" value="CBS_dom_sf"/>
</dbReference>
<evidence type="ECO:0000256" key="1">
    <source>
        <dbReference type="PROSITE-ProRule" id="PRU00703"/>
    </source>
</evidence>
<feature type="domain" description="CBS" evidence="2">
    <location>
        <begin position="55"/>
        <end position="111"/>
    </location>
</feature>
<evidence type="ECO:0000259" key="2">
    <source>
        <dbReference type="PROSITE" id="PS51371"/>
    </source>
</evidence>
<dbReference type="SUPFAM" id="SSF54631">
    <property type="entry name" value="CBS-domain pair"/>
    <property type="match status" value="1"/>
</dbReference>
<gene>
    <name evidence="3" type="ORF">LMG28138_01158</name>
</gene>
<accession>A0A6S7C4U3</accession>